<accession>A0AC34FEU5</accession>
<dbReference type="Proteomes" id="UP000887579">
    <property type="component" value="Unplaced"/>
</dbReference>
<organism evidence="1 2">
    <name type="scientific">Panagrolaimus sp. ES5</name>
    <dbReference type="NCBI Taxonomy" id="591445"/>
    <lineage>
        <taxon>Eukaryota</taxon>
        <taxon>Metazoa</taxon>
        <taxon>Ecdysozoa</taxon>
        <taxon>Nematoda</taxon>
        <taxon>Chromadorea</taxon>
        <taxon>Rhabditida</taxon>
        <taxon>Tylenchina</taxon>
        <taxon>Panagrolaimomorpha</taxon>
        <taxon>Panagrolaimoidea</taxon>
        <taxon>Panagrolaimidae</taxon>
        <taxon>Panagrolaimus</taxon>
    </lineage>
</organism>
<name>A0AC34FEU5_9BILA</name>
<proteinExistence type="predicted"/>
<sequence length="124" mass="13766">MIKKAGHVQLFGSVFGDCYEGSPNEVEIIANKSTGDDSQNVNSSMMVVEADQVDYIKEIHGNLYIPSSCTCSTPETTTPESHEDVNIFKDFNIRRRSGRPTKRDQLAKAAYSTTPITSFFKKVP</sequence>
<reference evidence="2" key="1">
    <citation type="submission" date="2022-11" db="UniProtKB">
        <authorList>
            <consortium name="WormBaseParasite"/>
        </authorList>
    </citation>
    <scope>IDENTIFICATION</scope>
</reference>
<protein>
    <submittedName>
        <fullName evidence="2">Uncharacterized protein</fullName>
    </submittedName>
</protein>
<evidence type="ECO:0000313" key="2">
    <source>
        <dbReference type="WBParaSite" id="ES5_v2.g15819.t1"/>
    </source>
</evidence>
<evidence type="ECO:0000313" key="1">
    <source>
        <dbReference type="Proteomes" id="UP000887579"/>
    </source>
</evidence>
<dbReference type="WBParaSite" id="ES5_v2.g15819.t1">
    <property type="protein sequence ID" value="ES5_v2.g15819.t1"/>
    <property type="gene ID" value="ES5_v2.g15819"/>
</dbReference>